<gene>
    <name evidence="1" type="ORF">AB433_04315</name>
</gene>
<dbReference type="STRING" id="1348774.AB433_04315"/>
<organism evidence="1 2">
    <name type="scientific">Croceicoccus naphthovorans</name>
    <dbReference type="NCBI Taxonomy" id="1348774"/>
    <lineage>
        <taxon>Bacteria</taxon>
        <taxon>Pseudomonadati</taxon>
        <taxon>Pseudomonadota</taxon>
        <taxon>Alphaproteobacteria</taxon>
        <taxon>Sphingomonadales</taxon>
        <taxon>Erythrobacteraceae</taxon>
        <taxon>Croceicoccus</taxon>
    </lineage>
</organism>
<name>A0A0G3XFJ2_9SPHN</name>
<sequence>MTDFIQTHRRRKDGLKAELLAINGNDVAYRVRFRQGRQTITRITSRDAALFDRDFEAVA</sequence>
<keyword evidence="2" id="KW-1185">Reference proteome</keyword>
<evidence type="ECO:0000313" key="2">
    <source>
        <dbReference type="Proteomes" id="UP000035287"/>
    </source>
</evidence>
<dbReference type="AlphaFoldDB" id="A0A0G3XFJ2"/>
<reference evidence="1 2" key="1">
    <citation type="submission" date="2015-06" db="EMBL/GenBank/DDBJ databases">
        <authorList>
            <person name="Zeng Y."/>
            <person name="Huang Y."/>
        </authorList>
    </citation>
    <scope>NUCLEOTIDE SEQUENCE [LARGE SCALE GENOMIC DNA]</scope>
    <source>
        <strain evidence="1 2">PQ-2</strain>
    </source>
</reference>
<dbReference type="Proteomes" id="UP000035287">
    <property type="component" value="Chromosome"/>
</dbReference>
<proteinExistence type="predicted"/>
<accession>A0A0G3XFJ2</accession>
<dbReference type="KEGG" id="cna:AB433_04315"/>
<dbReference type="EMBL" id="CP011770">
    <property type="protein sequence ID" value="AKM09384.1"/>
    <property type="molecule type" value="Genomic_DNA"/>
</dbReference>
<dbReference type="PATRIC" id="fig|1348774.3.peg.906"/>
<evidence type="ECO:0000313" key="1">
    <source>
        <dbReference type="EMBL" id="AKM09384.1"/>
    </source>
</evidence>
<dbReference type="RefSeq" id="WP_047820074.1">
    <property type="nucleotide sequence ID" value="NZ_CP011770.1"/>
</dbReference>
<protein>
    <submittedName>
        <fullName evidence="1">Uncharacterized protein</fullName>
    </submittedName>
</protein>